<evidence type="ECO:0000256" key="6">
    <source>
        <dbReference type="ARBA" id="ARBA00022741"/>
    </source>
</evidence>
<feature type="transmembrane region" description="Helical" evidence="11">
    <location>
        <begin position="600"/>
        <end position="625"/>
    </location>
</feature>
<keyword evidence="2" id="KW-0433">Leucine-rich repeat</keyword>
<dbReference type="InterPro" id="IPR003591">
    <property type="entry name" value="Leu-rich_rpt_typical-subtyp"/>
</dbReference>
<evidence type="ECO:0000313" key="15">
    <source>
        <dbReference type="Proteomes" id="UP001227230"/>
    </source>
</evidence>
<dbReference type="Gene3D" id="3.30.200.20">
    <property type="entry name" value="Phosphorylase Kinase, domain 1"/>
    <property type="match status" value="1"/>
</dbReference>
<keyword evidence="10" id="KW-0675">Receptor</keyword>
<evidence type="ECO:0000313" key="14">
    <source>
        <dbReference type="EMBL" id="WKA10996.1"/>
    </source>
</evidence>
<proteinExistence type="predicted"/>
<keyword evidence="3 11" id="KW-0812">Transmembrane</keyword>
<evidence type="ECO:0000259" key="13">
    <source>
        <dbReference type="PROSITE" id="PS50011"/>
    </source>
</evidence>
<dbReference type="InterPro" id="IPR011009">
    <property type="entry name" value="Kinase-like_dom_sf"/>
</dbReference>
<keyword evidence="5" id="KW-0677">Repeat</keyword>
<dbReference type="PROSITE" id="PS50011">
    <property type="entry name" value="PROTEIN_KINASE_DOM"/>
    <property type="match status" value="1"/>
</dbReference>
<protein>
    <recommendedName>
        <fullName evidence="13">Protein kinase domain-containing protein</fullName>
    </recommendedName>
</protein>
<keyword evidence="7" id="KW-0067">ATP-binding</keyword>
<evidence type="ECO:0000256" key="8">
    <source>
        <dbReference type="ARBA" id="ARBA00022989"/>
    </source>
</evidence>
<dbReference type="Pfam" id="PF00069">
    <property type="entry name" value="Pkinase"/>
    <property type="match status" value="1"/>
</dbReference>
<dbReference type="EMBL" id="CP126665">
    <property type="protein sequence ID" value="WKA10996.1"/>
    <property type="molecule type" value="Genomic_DNA"/>
</dbReference>
<dbReference type="Proteomes" id="UP001227230">
    <property type="component" value="Chromosome 18"/>
</dbReference>
<keyword evidence="4 12" id="KW-0732">Signal</keyword>
<evidence type="ECO:0000256" key="12">
    <source>
        <dbReference type="SAM" id="SignalP"/>
    </source>
</evidence>
<keyword evidence="9 11" id="KW-0472">Membrane</keyword>
<dbReference type="SUPFAM" id="SSF52058">
    <property type="entry name" value="L domain-like"/>
    <property type="match status" value="2"/>
</dbReference>
<feature type="signal peptide" evidence="12">
    <location>
        <begin position="1"/>
        <end position="29"/>
    </location>
</feature>
<sequence length="952" mass="103358">MRSHEQRVYFFFFFFFFFFFLSSVPFVLSLSSTQKEIMEKLSRSVSVWGNEKEPNPCAWKGVSCSSDNSSIANLSLSGLSLSDSSFLPLVCEIVSLEALDLSDNSFSSVPEGFITACGKIDGLKQLNFSKNRLVGSLPAFNGFVGLESLDFSSNMLNGTIVSQLGSLNDLKRLYLTSNNLSGNVPINLGNSKVLEHLILSKNSFTGSIPDGLLEYRKLVRIDLSENQLSGPLPGKIGDLSELEELTLSSNNLSGEIPMNLSNFQNLLRFAANQNKFTGNIPVGISRSLKNLDLSYNKLGGPIPADLLMQSNLQTVDLSYNLLEGSIPAKISPNMVRLRLGSNSLDGTIPSELGTLPKLTYLELENNSLSGSIPSKLGSCRSLALLNLGMNNLTGSLPVELASLSSLQVLKLQSNKLVGEIPYQMNQMQSLSTLDISGNLLSGSIPNSISRLQNLTNLNLQGNRLSGSIPATIDSLKYLLELQLGNNQLNGHIPGMPLSLQIALNLSHNLFEGAIPETLSRLQGLEVLDLSNNKFSGAIPTSLTRIGSLTQLLLANNQLSGVIPEFGKYVTIIDTTGNPRLVNRTLQRNSPQSFPGKRKSVAVAVVIAVAVAAASLGIGVTVVIAVSISRRFYRVKDEPLGATEDLPPPQVVQGNLLTANAIHRSNIDFTKAMEAVASTSNILLKTRFSTYYKAVMPSGRSYFIKKINWSDKIFQLGSHEKFGQELEILGKLSNSNVMMPLAYVLTVDSAYLFYEYAQKGTLFDILHGSFGSALDWASRYSIAVGIAQGLAFLHGYTSGPVLLLDLSSKSIMLKSVKEPQIGDIELYKVIDPSKSTGSVSTVAGSVGYVPPEYAYTMRVTMAGNVYSFGVILLELLTGKPPVSEGTELARWVLNNTAQRDKWDRILDFSISRTSLAVRNQMLAVLKVALGCVSVVPEARPKMKSVLRMLLNAR</sequence>
<evidence type="ECO:0000256" key="9">
    <source>
        <dbReference type="ARBA" id="ARBA00023136"/>
    </source>
</evidence>
<comment type="subcellular location">
    <subcellularLocation>
        <location evidence="1">Membrane</location>
        <topology evidence="1">Single-pass type I membrane protein</topology>
    </subcellularLocation>
</comment>
<dbReference type="PANTHER" id="PTHR48053">
    <property type="entry name" value="LEUCINE RICH REPEAT FAMILY PROTEIN, EXPRESSED"/>
    <property type="match status" value="1"/>
</dbReference>
<feature type="chain" id="PRO_5046212358" description="Protein kinase domain-containing protein" evidence="12">
    <location>
        <begin position="30"/>
        <end position="952"/>
    </location>
</feature>
<keyword evidence="6" id="KW-0547">Nucleotide-binding</keyword>
<dbReference type="InterPro" id="IPR032675">
    <property type="entry name" value="LRR_dom_sf"/>
</dbReference>
<dbReference type="InterPro" id="IPR051716">
    <property type="entry name" value="Plant_RL_S/T_kinase"/>
</dbReference>
<feature type="domain" description="Protein kinase" evidence="13">
    <location>
        <begin position="676"/>
        <end position="952"/>
    </location>
</feature>
<evidence type="ECO:0000256" key="7">
    <source>
        <dbReference type="ARBA" id="ARBA00022840"/>
    </source>
</evidence>
<evidence type="ECO:0000256" key="2">
    <source>
        <dbReference type="ARBA" id="ARBA00022614"/>
    </source>
</evidence>
<dbReference type="PANTHER" id="PTHR48053:SF105">
    <property type="entry name" value="RECEPTOR-LIKE PROTEIN KINASE"/>
    <property type="match status" value="1"/>
</dbReference>
<dbReference type="Gene3D" id="3.80.10.10">
    <property type="entry name" value="Ribonuclease Inhibitor"/>
    <property type="match status" value="3"/>
</dbReference>
<evidence type="ECO:0000256" key="11">
    <source>
        <dbReference type="SAM" id="Phobius"/>
    </source>
</evidence>
<keyword evidence="15" id="KW-1185">Reference proteome</keyword>
<dbReference type="Pfam" id="PF00560">
    <property type="entry name" value="LRR_1"/>
    <property type="match status" value="7"/>
</dbReference>
<gene>
    <name evidence="14" type="ORF">VitviT2T_028534</name>
</gene>
<evidence type="ECO:0000256" key="3">
    <source>
        <dbReference type="ARBA" id="ARBA00022692"/>
    </source>
</evidence>
<reference evidence="14 15" key="1">
    <citation type="journal article" date="2023" name="Hortic Res">
        <title>The complete reference genome for grapevine (Vitis vinifera L.) genetics and breeding.</title>
        <authorList>
            <person name="Shi X."/>
            <person name="Cao S."/>
            <person name="Wang X."/>
            <person name="Huang S."/>
            <person name="Wang Y."/>
            <person name="Liu Z."/>
            <person name="Liu W."/>
            <person name="Leng X."/>
            <person name="Peng Y."/>
            <person name="Wang N."/>
            <person name="Wang Y."/>
            <person name="Ma Z."/>
            <person name="Xu X."/>
            <person name="Zhang F."/>
            <person name="Xue H."/>
            <person name="Zhong H."/>
            <person name="Wang Y."/>
            <person name="Zhang K."/>
            <person name="Velt A."/>
            <person name="Avia K."/>
            <person name="Holtgrawe D."/>
            <person name="Grimplet J."/>
            <person name="Matus J.T."/>
            <person name="Ware D."/>
            <person name="Wu X."/>
            <person name="Wang H."/>
            <person name="Liu C."/>
            <person name="Fang Y."/>
            <person name="Rustenholz C."/>
            <person name="Cheng Z."/>
            <person name="Xiao H."/>
            <person name="Zhou Y."/>
        </authorList>
    </citation>
    <scope>NUCLEOTIDE SEQUENCE [LARGE SCALE GENOMIC DNA]</scope>
    <source>
        <strain evidence="15">cv. Pinot noir / PN40024</strain>
        <tissue evidence="14">Leaf</tissue>
    </source>
</reference>
<evidence type="ECO:0000256" key="5">
    <source>
        <dbReference type="ARBA" id="ARBA00022737"/>
    </source>
</evidence>
<accession>A0ABY9DX43</accession>
<evidence type="ECO:0000256" key="10">
    <source>
        <dbReference type="ARBA" id="ARBA00023170"/>
    </source>
</evidence>
<dbReference type="SMART" id="SM00369">
    <property type="entry name" value="LRR_TYP"/>
    <property type="match status" value="8"/>
</dbReference>
<organism evidence="14 15">
    <name type="scientific">Vitis vinifera</name>
    <name type="common">Grape</name>
    <dbReference type="NCBI Taxonomy" id="29760"/>
    <lineage>
        <taxon>Eukaryota</taxon>
        <taxon>Viridiplantae</taxon>
        <taxon>Streptophyta</taxon>
        <taxon>Embryophyta</taxon>
        <taxon>Tracheophyta</taxon>
        <taxon>Spermatophyta</taxon>
        <taxon>Magnoliopsida</taxon>
        <taxon>eudicotyledons</taxon>
        <taxon>Gunneridae</taxon>
        <taxon>Pentapetalae</taxon>
        <taxon>rosids</taxon>
        <taxon>Vitales</taxon>
        <taxon>Vitaceae</taxon>
        <taxon>Viteae</taxon>
        <taxon>Vitis</taxon>
    </lineage>
</organism>
<name>A0ABY9DX43_VITVI</name>
<evidence type="ECO:0000256" key="1">
    <source>
        <dbReference type="ARBA" id="ARBA00004479"/>
    </source>
</evidence>
<dbReference type="InterPro" id="IPR000719">
    <property type="entry name" value="Prot_kinase_dom"/>
</dbReference>
<dbReference type="Gene3D" id="1.10.510.10">
    <property type="entry name" value="Transferase(Phosphotransferase) domain 1"/>
    <property type="match status" value="1"/>
</dbReference>
<dbReference type="Pfam" id="PF13855">
    <property type="entry name" value="LRR_8"/>
    <property type="match status" value="2"/>
</dbReference>
<dbReference type="SUPFAM" id="SSF56112">
    <property type="entry name" value="Protein kinase-like (PK-like)"/>
    <property type="match status" value="1"/>
</dbReference>
<evidence type="ECO:0000256" key="4">
    <source>
        <dbReference type="ARBA" id="ARBA00022729"/>
    </source>
</evidence>
<keyword evidence="8 11" id="KW-1133">Transmembrane helix</keyword>
<dbReference type="InterPro" id="IPR001611">
    <property type="entry name" value="Leu-rich_rpt"/>
</dbReference>